<keyword evidence="5 9" id="KW-1133">Transmembrane helix</keyword>
<feature type="region of interest" description="Disordered" evidence="8">
    <location>
        <begin position="457"/>
        <end position="490"/>
    </location>
</feature>
<sequence>MAVTAKSAWRSVRHFVWGEEPATRAEKVLLLKIDWFILSYCCLMYFTNYLDRSNVSNAYVSGMKEELHMVGNEFNKINTLFTCGYIVGMIPNNLMLQVVSPRIWLPTMQIVWGVLTFCSSAVTNVQQLYAIRFLQGLSESSTFVGTHYILGAWYKPGELGKRSGIFTSSGLIGTLFSGVLQAAVYQNLNGTSGRSGWRWLFIIDGVITLPIAFYGFLVFPDVPTTTRAFYLTEEERLLSADRLDSDKGRDVSHVKPSWNLLRRVLSKWRWYACSLLFLVSGETESFGSNNLMGQWLKAIGGYTVEQIDYYPSGMTAFAIVSTLVCATWTDATRSRARWPVLVYMSISVIIASICILVWSSPTGLKFFAYYLAGASYAGQATTFAWANQICADDDQERGIVLASMNMWNNVINAWWPLVFYPATDAPRFTKGMWAMIGTALATLLVTALVYYLERREKRQARRRADREEVEEADEKVDEKKERVYEGSFQQ</sequence>
<dbReference type="SUPFAM" id="SSF103473">
    <property type="entry name" value="MFS general substrate transporter"/>
    <property type="match status" value="1"/>
</dbReference>
<comment type="subcellular location">
    <subcellularLocation>
        <location evidence="1">Cell membrane</location>
        <topology evidence="1">Multi-pass membrane protein</topology>
    </subcellularLocation>
</comment>
<dbReference type="InterPro" id="IPR036259">
    <property type="entry name" value="MFS_trans_sf"/>
</dbReference>
<feature type="compositionally biased region" description="Basic and acidic residues" evidence="8">
    <location>
        <begin position="457"/>
        <end position="466"/>
    </location>
</feature>
<organism evidence="11 12">
    <name type="scientific">Phanerochaete sordida</name>
    <dbReference type="NCBI Taxonomy" id="48140"/>
    <lineage>
        <taxon>Eukaryota</taxon>
        <taxon>Fungi</taxon>
        <taxon>Dikarya</taxon>
        <taxon>Basidiomycota</taxon>
        <taxon>Agaricomycotina</taxon>
        <taxon>Agaricomycetes</taxon>
        <taxon>Polyporales</taxon>
        <taxon>Phanerochaetaceae</taxon>
        <taxon>Phanerochaete</taxon>
    </lineage>
</organism>
<evidence type="ECO:0000256" key="8">
    <source>
        <dbReference type="SAM" id="MobiDB-lite"/>
    </source>
</evidence>
<name>A0A9P3L6X9_9APHY</name>
<keyword evidence="3" id="KW-1003">Cell membrane</keyword>
<dbReference type="FunFam" id="1.20.1250.20:FF:000386">
    <property type="entry name" value="MFS general substrate transporter"/>
    <property type="match status" value="1"/>
</dbReference>
<dbReference type="FunFam" id="1.20.1250.20:FF:000065">
    <property type="entry name" value="Putative MFS pantothenate transporter"/>
    <property type="match status" value="1"/>
</dbReference>
<evidence type="ECO:0000259" key="10">
    <source>
        <dbReference type="PROSITE" id="PS50850"/>
    </source>
</evidence>
<dbReference type="PANTHER" id="PTHR43791">
    <property type="entry name" value="PERMEASE-RELATED"/>
    <property type="match status" value="1"/>
</dbReference>
<evidence type="ECO:0000256" key="4">
    <source>
        <dbReference type="ARBA" id="ARBA00022692"/>
    </source>
</evidence>
<comment type="similarity">
    <text evidence="7">Belongs to the major facilitator superfamily. Allantoate permease family.</text>
</comment>
<evidence type="ECO:0000256" key="3">
    <source>
        <dbReference type="ARBA" id="ARBA00022475"/>
    </source>
</evidence>
<dbReference type="InterPro" id="IPR011701">
    <property type="entry name" value="MFS"/>
</dbReference>
<evidence type="ECO:0000256" key="2">
    <source>
        <dbReference type="ARBA" id="ARBA00022448"/>
    </source>
</evidence>
<comment type="caution">
    <text evidence="11">The sequence shown here is derived from an EMBL/GenBank/DDBJ whole genome shotgun (WGS) entry which is preliminary data.</text>
</comment>
<feature type="transmembrane region" description="Helical" evidence="9">
    <location>
        <begin position="165"/>
        <end position="185"/>
    </location>
</feature>
<accession>A0A9P3L6X9</accession>
<keyword evidence="4 9" id="KW-0812">Transmembrane</keyword>
<reference evidence="11 12" key="1">
    <citation type="submission" date="2021-08" db="EMBL/GenBank/DDBJ databases">
        <title>Draft Genome Sequence of Phanerochaete sordida strain YK-624.</title>
        <authorList>
            <person name="Mori T."/>
            <person name="Dohra H."/>
            <person name="Suzuki T."/>
            <person name="Kawagishi H."/>
            <person name="Hirai H."/>
        </authorList>
    </citation>
    <scope>NUCLEOTIDE SEQUENCE [LARGE SCALE GENOMIC DNA]</scope>
    <source>
        <strain evidence="11 12">YK-624</strain>
    </source>
</reference>
<dbReference type="AlphaFoldDB" id="A0A9P3L6X9"/>
<feature type="transmembrane region" description="Helical" evidence="9">
    <location>
        <begin position="432"/>
        <end position="452"/>
    </location>
</feature>
<feature type="transmembrane region" description="Helical" evidence="9">
    <location>
        <begin position="340"/>
        <end position="360"/>
    </location>
</feature>
<evidence type="ECO:0000256" key="9">
    <source>
        <dbReference type="SAM" id="Phobius"/>
    </source>
</evidence>
<feature type="transmembrane region" description="Helical" evidence="9">
    <location>
        <begin position="103"/>
        <end position="125"/>
    </location>
</feature>
<evidence type="ECO:0000313" key="11">
    <source>
        <dbReference type="EMBL" id="GJE84476.1"/>
    </source>
</evidence>
<evidence type="ECO:0000313" key="12">
    <source>
        <dbReference type="Proteomes" id="UP000703269"/>
    </source>
</evidence>
<dbReference type="PROSITE" id="PS50850">
    <property type="entry name" value="MFS"/>
    <property type="match status" value="1"/>
</dbReference>
<evidence type="ECO:0000256" key="7">
    <source>
        <dbReference type="ARBA" id="ARBA00037968"/>
    </source>
</evidence>
<gene>
    <name evidence="11" type="ORF">PsYK624_005520</name>
</gene>
<dbReference type="GO" id="GO:0005886">
    <property type="term" value="C:plasma membrane"/>
    <property type="evidence" value="ECO:0007669"/>
    <property type="project" value="UniProtKB-SubCell"/>
</dbReference>
<proteinExistence type="inferred from homology"/>
<dbReference type="Proteomes" id="UP000703269">
    <property type="component" value="Unassembled WGS sequence"/>
</dbReference>
<dbReference type="GO" id="GO:0015233">
    <property type="term" value="F:pantothenate transmembrane transporter activity"/>
    <property type="evidence" value="ECO:0007669"/>
    <property type="project" value="TreeGrafter"/>
</dbReference>
<feature type="domain" description="Major facilitator superfamily (MFS) profile" evidence="10">
    <location>
        <begin position="37"/>
        <end position="457"/>
    </location>
</feature>
<evidence type="ECO:0000256" key="1">
    <source>
        <dbReference type="ARBA" id="ARBA00004651"/>
    </source>
</evidence>
<dbReference type="OrthoDB" id="3639251at2759"/>
<dbReference type="EMBL" id="BPQB01000001">
    <property type="protein sequence ID" value="GJE84476.1"/>
    <property type="molecule type" value="Genomic_DNA"/>
</dbReference>
<dbReference type="InterPro" id="IPR020846">
    <property type="entry name" value="MFS_dom"/>
</dbReference>
<keyword evidence="6 9" id="KW-0472">Membrane</keyword>
<dbReference type="GO" id="GO:0098717">
    <property type="term" value="P:pantothenate import across plasma membrane"/>
    <property type="evidence" value="ECO:0007669"/>
    <property type="project" value="TreeGrafter"/>
</dbReference>
<evidence type="ECO:0000256" key="5">
    <source>
        <dbReference type="ARBA" id="ARBA00022989"/>
    </source>
</evidence>
<keyword evidence="12" id="KW-1185">Reference proteome</keyword>
<evidence type="ECO:0000256" key="6">
    <source>
        <dbReference type="ARBA" id="ARBA00023136"/>
    </source>
</evidence>
<feature type="transmembrane region" description="Helical" evidence="9">
    <location>
        <begin position="197"/>
        <end position="219"/>
    </location>
</feature>
<dbReference type="PANTHER" id="PTHR43791:SF4">
    <property type="entry name" value="PANTOTHENATE TRANSPORTER FEN2"/>
    <property type="match status" value="1"/>
</dbReference>
<keyword evidence="2" id="KW-0813">Transport</keyword>
<protein>
    <submittedName>
        <fullName evidence="11">MFS general substrate transporter</fullName>
    </submittedName>
</protein>
<dbReference type="Pfam" id="PF07690">
    <property type="entry name" value="MFS_1"/>
    <property type="match status" value="1"/>
</dbReference>
<dbReference type="Gene3D" id="1.20.1250.20">
    <property type="entry name" value="MFS general substrate transporter like domains"/>
    <property type="match status" value="2"/>
</dbReference>